<comment type="caution">
    <text evidence="10">The sequence shown here is derived from an EMBL/GenBank/DDBJ whole genome shotgun (WGS) entry which is preliminary data.</text>
</comment>
<dbReference type="PANTHER" id="PTHR23112:SF0">
    <property type="entry name" value="TRANSMEMBRANE PROTEIN 116"/>
    <property type="match status" value="1"/>
</dbReference>
<feature type="transmembrane region" description="Helical" evidence="8">
    <location>
        <begin position="69"/>
        <end position="94"/>
    </location>
</feature>
<keyword evidence="11" id="KW-1185">Reference proteome</keyword>
<organism evidence="10 11">
    <name type="scientific">Anaeramoeba ignava</name>
    <name type="common">Anaerobic marine amoeba</name>
    <dbReference type="NCBI Taxonomy" id="1746090"/>
    <lineage>
        <taxon>Eukaryota</taxon>
        <taxon>Metamonada</taxon>
        <taxon>Anaeramoebidae</taxon>
        <taxon>Anaeramoeba</taxon>
    </lineage>
</organism>
<evidence type="ECO:0000256" key="3">
    <source>
        <dbReference type="ARBA" id="ARBA00022989"/>
    </source>
</evidence>
<feature type="domain" description="G-protein coupled receptors family 2 profile 2" evidence="9">
    <location>
        <begin position="4"/>
        <end position="257"/>
    </location>
</feature>
<dbReference type="InterPro" id="IPR022343">
    <property type="entry name" value="GCR1-cAMP_receptor"/>
</dbReference>
<name>A0A9Q0LE30_ANAIG</name>
<protein>
    <submittedName>
        <fullName evidence="10">G protein-coupled receptor</fullName>
    </submittedName>
</protein>
<dbReference type="EMBL" id="JAPDFW010000092">
    <property type="protein sequence ID" value="KAJ5070699.1"/>
    <property type="molecule type" value="Genomic_DNA"/>
</dbReference>
<dbReference type="GO" id="GO:0005886">
    <property type="term" value="C:plasma membrane"/>
    <property type="evidence" value="ECO:0007669"/>
    <property type="project" value="TreeGrafter"/>
</dbReference>
<dbReference type="AlphaFoldDB" id="A0A9Q0LE30"/>
<keyword evidence="7" id="KW-0807">Transducer</keyword>
<gene>
    <name evidence="10" type="ORF">M0811_01679</name>
</gene>
<dbReference type="Proteomes" id="UP001149090">
    <property type="component" value="Unassembled WGS sequence"/>
</dbReference>
<dbReference type="SUPFAM" id="SSF81321">
    <property type="entry name" value="Family A G protein-coupled receptor-like"/>
    <property type="match status" value="1"/>
</dbReference>
<dbReference type="GO" id="GO:0007166">
    <property type="term" value="P:cell surface receptor signaling pathway"/>
    <property type="evidence" value="ECO:0007669"/>
    <property type="project" value="InterPro"/>
</dbReference>
<keyword evidence="4" id="KW-0297">G-protein coupled receptor</keyword>
<dbReference type="Gene3D" id="1.20.1070.10">
    <property type="entry name" value="Rhodopsin 7-helix transmembrane proteins"/>
    <property type="match status" value="1"/>
</dbReference>
<keyword evidence="3 8" id="KW-1133">Transmembrane helix</keyword>
<accession>A0A9Q0LE30</accession>
<evidence type="ECO:0000259" key="9">
    <source>
        <dbReference type="PROSITE" id="PS50261"/>
    </source>
</evidence>
<dbReference type="PROSITE" id="PS50261">
    <property type="entry name" value="G_PROTEIN_RECEP_F2_4"/>
    <property type="match status" value="1"/>
</dbReference>
<feature type="transmembrane region" description="Helical" evidence="8">
    <location>
        <begin position="39"/>
        <end position="57"/>
    </location>
</feature>
<feature type="transmembrane region" description="Helical" evidence="8">
    <location>
        <begin position="197"/>
        <end position="217"/>
    </location>
</feature>
<evidence type="ECO:0000256" key="1">
    <source>
        <dbReference type="ARBA" id="ARBA00004141"/>
    </source>
</evidence>
<keyword evidence="5 8" id="KW-0472">Membrane</keyword>
<reference evidence="10" key="1">
    <citation type="submission" date="2022-10" db="EMBL/GenBank/DDBJ databases">
        <title>Novel sulphate-reducing endosymbionts in the free-living metamonad Anaeramoeba.</title>
        <authorList>
            <person name="Jerlstrom-Hultqvist J."/>
            <person name="Cepicka I."/>
            <person name="Gallot-Lavallee L."/>
            <person name="Salas-Leiva D."/>
            <person name="Curtis B.A."/>
            <person name="Zahonova K."/>
            <person name="Pipaliya S."/>
            <person name="Dacks J."/>
            <person name="Roger A.J."/>
        </authorList>
    </citation>
    <scope>NUCLEOTIDE SEQUENCE</scope>
    <source>
        <strain evidence="10">BMAN</strain>
    </source>
</reference>
<dbReference type="InterPro" id="IPR017981">
    <property type="entry name" value="GPCR_2-like_7TM"/>
</dbReference>
<feature type="transmembrane region" description="Helical" evidence="8">
    <location>
        <begin position="106"/>
        <end position="128"/>
    </location>
</feature>
<evidence type="ECO:0000256" key="8">
    <source>
        <dbReference type="SAM" id="Phobius"/>
    </source>
</evidence>
<dbReference type="PRINTS" id="PR02000">
    <property type="entry name" value="GCR1PLANT"/>
</dbReference>
<evidence type="ECO:0000256" key="6">
    <source>
        <dbReference type="ARBA" id="ARBA00023170"/>
    </source>
</evidence>
<evidence type="ECO:0000313" key="11">
    <source>
        <dbReference type="Proteomes" id="UP001149090"/>
    </source>
</evidence>
<proteinExistence type="predicted"/>
<evidence type="ECO:0000256" key="2">
    <source>
        <dbReference type="ARBA" id="ARBA00022692"/>
    </source>
</evidence>
<dbReference type="GO" id="GO:0004930">
    <property type="term" value="F:G protein-coupled receptor activity"/>
    <property type="evidence" value="ECO:0007669"/>
    <property type="project" value="UniProtKB-KW"/>
</dbReference>
<evidence type="ECO:0000256" key="7">
    <source>
        <dbReference type="ARBA" id="ARBA00023224"/>
    </source>
</evidence>
<keyword evidence="2 8" id="KW-0812">Transmembrane</keyword>
<evidence type="ECO:0000256" key="4">
    <source>
        <dbReference type="ARBA" id="ARBA00023040"/>
    </source>
</evidence>
<feature type="transmembrane region" description="Helical" evidence="8">
    <location>
        <begin position="6"/>
        <end position="27"/>
    </location>
</feature>
<evidence type="ECO:0000313" key="10">
    <source>
        <dbReference type="EMBL" id="KAJ5070699.1"/>
    </source>
</evidence>
<feature type="transmembrane region" description="Helical" evidence="8">
    <location>
        <begin position="153"/>
        <end position="176"/>
    </location>
</feature>
<dbReference type="PRINTS" id="PR02001">
    <property type="entry name" value="GCR1CAMPR"/>
</dbReference>
<dbReference type="PANTHER" id="PTHR23112">
    <property type="entry name" value="G PROTEIN-COUPLED RECEPTOR 157-RELATED"/>
    <property type="match status" value="1"/>
</dbReference>
<keyword evidence="6 10" id="KW-0675">Receptor</keyword>
<evidence type="ECO:0000256" key="5">
    <source>
        <dbReference type="ARBA" id="ARBA00023136"/>
    </source>
</evidence>
<dbReference type="GO" id="GO:0007189">
    <property type="term" value="P:adenylate cyclase-activating G protein-coupled receptor signaling pathway"/>
    <property type="evidence" value="ECO:0007669"/>
    <property type="project" value="TreeGrafter"/>
</dbReference>
<dbReference type="InterPro" id="IPR022340">
    <property type="entry name" value="GPCR_GCR1_put"/>
</dbReference>
<sequence length="303" mass="35615">MNSVEISTFISCIFGIIGSLLIIIIFLIFKEQKLFYRKLILVLSFYDLLQSISYILPGKNYHILCHVQMYAIAITGITSQYWCAAISFVSYLKVVKNKTDQYLQKLYQLLHISMLILDVLFILIVTFFGTPTKKETYWCWCSEMGLTMMMYTFYWIFMVICLVFYLLTIIKLRAVFKIISQIQIQISKEKQLAQFKIQLRMSLIPLIYIILLIPPTIKRVNEEIHPNSKSSIIINILQAIATTSHGFWDFLIFIVFVKEMRKKIRNCSSISNQNRDQKYSSIQDFETSNQFNEFHKLINSTIN</sequence>
<feature type="transmembrane region" description="Helical" evidence="8">
    <location>
        <begin position="232"/>
        <end position="256"/>
    </location>
</feature>
<comment type="subcellular location">
    <subcellularLocation>
        <location evidence="1">Membrane</location>
        <topology evidence="1">Multi-pass membrane protein</topology>
    </subcellularLocation>
</comment>